<keyword evidence="2 7" id="KW-0699">rRNA-binding</keyword>
<comment type="caution">
    <text evidence="11">The sequence shown here is derived from an EMBL/GenBank/DDBJ whole genome shotgun (WGS) entry which is preliminary data.</text>
</comment>
<dbReference type="RefSeq" id="WP_006931817.1">
    <property type="nucleotide sequence ID" value="NZ_AAUW01000001.1"/>
</dbReference>
<dbReference type="eggNOG" id="COG0359">
    <property type="taxonomic scope" value="Bacteria"/>
</dbReference>
<dbReference type="SUPFAM" id="SSF55653">
    <property type="entry name" value="Ribosomal protein L9 C-domain"/>
    <property type="match status" value="1"/>
</dbReference>
<keyword evidence="4 7" id="KW-0689">Ribosomal protein</keyword>
<dbReference type="InterPro" id="IPR020069">
    <property type="entry name" value="Ribosomal_bL9_C"/>
</dbReference>
<name>A0NMU7_ROSAI</name>
<dbReference type="PROSITE" id="PS00651">
    <property type="entry name" value="RIBOSOMAL_L9"/>
    <property type="match status" value="1"/>
</dbReference>
<evidence type="ECO:0000256" key="6">
    <source>
        <dbReference type="ARBA" id="ARBA00035292"/>
    </source>
</evidence>
<dbReference type="GO" id="GO:0006412">
    <property type="term" value="P:translation"/>
    <property type="evidence" value="ECO:0007669"/>
    <property type="project" value="UniProtKB-UniRule"/>
</dbReference>
<dbReference type="GO" id="GO:1990904">
    <property type="term" value="C:ribonucleoprotein complex"/>
    <property type="evidence" value="ECO:0007669"/>
    <property type="project" value="UniProtKB-KW"/>
</dbReference>
<dbReference type="GO" id="GO:0019843">
    <property type="term" value="F:rRNA binding"/>
    <property type="evidence" value="ECO:0007669"/>
    <property type="project" value="UniProtKB-UniRule"/>
</dbReference>
<dbReference type="AlphaFoldDB" id="A0NMU7"/>
<evidence type="ECO:0000313" key="11">
    <source>
        <dbReference type="EMBL" id="EAV46392.1"/>
    </source>
</evidence>
<dbReference type="PANTHER" id="PTHR21368">
    <property type="entry name" value="50S RIBOSOMAL PROTEIN L9"/>
    <property type="match status" value="1"/>
</dbReference>
<dbReference type="Pfam" id="PF03948">
    <property type="entry name" value="Ribosomal_L9_C"/>
    <property type="match status" value="1"/>
</dbReference>
<feature type="domain" description="Ribosomal protein L9" evidence="10">
    <location>
        <begin position="13"/>
        <end position="40"/>
    </location>
</feature>
<dbReference type="GO" id="GO:0003735">
    <property type="term" value="F:structural constituent of ribosome"/>
    <property type="evidence" value="ECO:0007669"/>
    <property type="project" value="InterPro"/>
</dbReference>
<gene>
    <name evidence="7 11" type="primary">rplI</name>
    <name evidence="11" type="ORF">SIAM614_11198</name>
</gene>
<keyword evidence="8" id="KW-0175">Coiled coil</keyword>
<dbReference type="InterPro" id="IPR009027">
    <property type="entry name" value="Ribosomal_bL9/RNase_H1_N"/>
</dbReference>
<proteinExistence type="inferred from homology"/>
<feature type="coiled-coil region" evidence="8">
    <location>
        <begin position="37"/>
        <end position="64"/>
    </location>
</feature>
<evidence type="ECO:0000256" key="2">
    <source>
        <dbReference type="ARBA" id="ARBA00022730"/>
    </source>
</evidence>
<protein>
    <recommendedName>
        <fullName evidence="6 7">Large ribosomal subunit protein bL9</fullName>
    </recommendedName>
</protein>
<accession>A0NMU7</accession>
<evidence type="ECO:0000259" key="10">
    <source>
        <dbReference type="PROSITE" id="PS00651"/>
    </source>
</evidence>
<dbReference type="InterPro" id="IPR020594">
    <property type="entry name" value="Ribosomal_bL9_bac/chp"/>
</dbReference>
<comment type="similarity">
    <text evidence="1 7">Belongs to the bacterial ribosomal protein bL9 family.</text>
</comment>
<dbReference type="Proteomes" id="UP000004848">
    <property type="component" value="Unassembled WGS sequence"/>
</dbReference>
<dbReference type="GO" id="GO:0005840">
    <property type="term" value="C:ribosome"/>
    <property type="evidence" value="ECO:0007669"/>
    <property type="project" value="UniProtKB-KW"/>
</dbReference>
<evidence type="ECO:0000256" key="4">
    <source>
        <dbReference type="ARBA" id="ARBA00022980"/>
    </source>
</evidence>
<evidence type="ECO:0000256" key="8">
    <source>
        <dbReference type="SAM" id="Coils"/>
    </source>
</evidence>
<dbReference type="EMBL" id="AAUW01000001">
    <property type="protein sequence ID" value="EAV46392.1"/>
    <property type="molecule type" value="Genomic_DNA"/>
</dbReference>
<evidence type="ECO:0000256" key="3">
    <source>
        <dbReference type="ARBA" id="ARBA00022884"/>
    </source>
</evidence>
<reference evidence="11 12" key="1">
    <citation type="submission" date="2006-05" db="EMBL/GenBank/DDBJ databases">
        <authorList>
            <person name="King G."/>
            <person name="Ferriera S."/>
            <person name="Johnson J."/>
            <person name="Kravitz S."/>
            <person name="Beeson K."/>
            <person name="Sutton G."/>
            <person name="Rogers Y.-H."/>
            <person name="Friedman R."/>
            <person name="Frazier M."/>
            <person name="Venter J.C."/>
        </authorList>
    </citation>
    <scope>NUCLEOTIDE SEQUENCE [LARGE SCALE GENOMIC DNA]</scope>
    <source>
        <strain evidence="12">ATCC 25650 / DSM 13394 / JCM 20685 / NBRC 16684 / NCIMB 2208 / IAM 12614 / B1</strain>
    </source>
</reference>
<dbReference type="Gene3D" id="3.40.5.10">
    <property type="entry name" value="Ribosomal protein L9, N-terminal domain"/>
    <property type="match status" value="1"/>
</dbReference>
<dbReference type="InterPro" id="IPR020070">
    <property type="entry name" value="Ribosomal_bL9_N"/>
</dbReference>
<comment type="function">
    <text evidence="7">Binds to the 23S rRNA.</text>
</comment>
<evidence type="ECO:0000256" key="9">
    <source>
        <dbReference type="SAM" id="MobiDB-lite"/>
    </source>
</evidence>
<organism evidence="11 12">
    <name type="scientific">Roseibium aggregatum (strain ATCC 25650 / DSM 13394 / JCM 20685 / NBRC 16684 / NCIMB 2208 / IAM 12614 / B1)</name>
    <name type="common">Stappia aggregata</name>
    <dbReference type="NCBI Taxonomy" id="384765"/>
    <lineage>
        <taxon>Bacteria</taxon>
        <taxon>Pseudomonadati</taxon>
        <taxon>Pseudomonadota</taxon>
        <taxon>Alphaproteobacteria</taxon>
        <taxon>Hyphomicrobiales</taxon>
        <taxon>Stappiaceae</taxon>
        <taxon>Roseibium</taxon>
    </lineage>
</organism>
<keyword evidence="5 7" id="KW-0687">Ribonucleoprotein</keyword>
<dbReference type="SUPFAM" id="SSF55658">
    <property type="entry name" value="L9 N-domain-like"/>
    <property type="match status" value="1"/>
</dbReference>
<evidence type="ECO:0000256" key="1">
    <source>
        <dbReference type="ARBA" id="ARBA00010605"/>
    </source>
</evidence>
<dbReference type="InterPro" id="IPR036935">
    <property type="entry name" value="Ribosomal_bL9_N_sf"/>
</dbReference>
<evidence type="ECO:0000256" key="7">
    <source>
        <dbReference type="HAMAP-Rule" id="MF_00503"/>
    </source>
</evidence>
<evidence type="ECO:0000256" key="5">
    <source>
        <dbReference type="ARBA" id="ARBA00023274"/>
    </source>
</evidence>
<dbReference type="InterPro" id="IPR036791">
    <property type="entry name" value="Ribosomal_bL9_C_sf"/>
</dbReference>
<feature type="compositionally biased region" description="Acidic residues" evidence="9">
    <location>
        <begin position="166"/>
        <end position="195"/>
    </location>
</feature>
<evidence type="ECO:0000313" key="12">
    <source>
        <dbReference type="Proteomes" id="UP000004848"/>
    </source>
</evidence>
<keyword evidence="3 7" id="KW-0694">RNA-binding</keyword>
<dbReference type="Pfam" id="PF01281">
    <property type="entry name" value="Ribosomal_L9_N"/>
    <property type="match status" value="1"/>
</dbReference>
<dbReference type="OrthoDB" id="9788336at2"/>
<dbReference type="NCBIfam" id="TIGR00158">
    <property type="entry name" value="L9"/>
    <property type="match status" value="1"/>
</dbReference>
<dbReference type="HAMAP" id="MF_00503">
    <property type="entry name" value="Ribosomal_bL9"/>
    <property type="match status" value="1"/>
</dbReference>
<dbReference type="GeneID" id="68844917"/>
<dbReference type="Gene3D" id="3.10.430.100">
    <property type="entry name" value="Ribosomal protein L9, C-terminal domain"/>
    <property type="match status" value="1"/>
</dbReference>
<feature type="region of interest" description="Disordered" evidence="9">
    <location>
        <begin position="153"/>
        <end position="195"/>
    </location>
</feature>
<dbReference type="InterPro" id="IPR000244">
    <property type="entry name" value="Ribosomal_bL9"/>
</dbReference>
<sequence length="195" mass="21474">MQVILLERIAKLGQMGDTVRVRDGYARNFLLPQGKALRANKANLERFERERVQLEARNLERKSEAEGVASKLDGESLVMIRSAGETGQLYGSVSTRDIADGLTKAGFSVSRSQVELRNPIKTIGLHSVLIQLHPEVEVAISVNVARSEDEAVRQAAGEDLSTPEMDVFEFEEDEEAEDAEEGAEASEEATEEEEA</sequence>